<dbReference type="Proteomes" id="UP000244722">
    <property type="component" value="Unassembled WGS sequence"/>
</dbReference>
<evidence type="ECO:0000313" key="3">
    <source>
        <dbReference type="Proteomes" id="UP000244722"/>
    </source>
</evidence>
<evidence type="ECO:0000256" key="1">
    <source>
        <dbReference type="SAM" id="MobiDB-lite"/>
    </source>
</evidence>
<name>A0A2T6ZTS3_TUBBO</name>
<feature type="region of interest" description="Disordered" evidence="1">
    <location>
        <begin position="29"/>
        <end position="54"/>
    </location>
</feature>
<dbReference type="EMBL" id="NESQ01000106">
    <property type="protein sequence ID" value="PUU78814.1"/>
    <property type="molecule type" value="Genomic_DNA"/>
</dbReference>
<evidence type="ECO:0000313" key="2">
    <source>
        <dbReference type="EMBL" id="PUU78814.1"/>
    </source>
</evidence>
<accession>A0A2T6ZTS3</accession>
<organism evidence="2 3">
    <name type="scientific">Tuber borchii</name>
    <name type="common">White truffle</name>
    <dbReference type="NCBI Taxonomy" id="42251"/>
    <lineage>
        <taxon>Eukaryota</taxon>
        <taxon>Fungi</taxon>
        <taxon>Dikarya</taxon>
        <taxon>Ascomycota</taxon>
        <taxon>Pezizomycotina</taxon>
        <taxon>Pezizomycetes</taxon>
        <taxon>Pezizales</taxon>
        <taxon>Tuberaceae</taxon>
        <taxon>Tuber</taxon>
    </lineage>
</organism>
<keyword evidence="3" id="KW-1185">Reference proteome</keyword>
<comment type="caution">
    <text evidence="2">The sequence shown here is derived from an EMBL/GenBank/DDBJ whole genome shotgun (WGS) entry which is preliminary data.</text>
</comment>
<dbReference type="AlphaFoldDB" id="A0A2T6ZTS3"/>
<sequence length="54" mass="6338">MQRQKNTRPYPRKRVQRPSTLFDYYNLAIPSSQPTSQPTEQFLTPPVNENSSKN</sequence>
<protein>
    <submittedName>
        <fullName evidence="2">Uncharacterized protein</fullName>
    </submittedName>
</protein>
<proteinExistence type="predicted"/>
<gene>
    <name evidence="2" type="ORF">B9Z19DRAFT_1083235</name>
</gene>
<reference evidence="2 3" key="1">
    <citation type="submission" date="2017-04" db="EMBL/GenBank/DDBJ databases">
        <title>Draft genome sequence of Tuber borchii Vittad., a whitish edible truffle.</title>
        <authorList>
            <consortium name="DOE Joint Genome Institute"/>
            <person name="Murat C."/>
            <person name="Kuo A."/>
            <person name="Barry K.W."/>
            <person name="Clum A."/>
            <person name="Dockter R.B."/>
            <person name="Fauchery L."/>
            <person name="Iotti M."/>
            <person name="Kohler A."/>
            <person name="Labutti K."/>
            <person name="Lindquist E.A."/>
            <person name="Lipzen A."/>
            <person name="Ohm R.A."/>
            <person name="Wang M."/>
            <person name="Grigoriev I.V."/>
            <person name="Zambonelli A."/>
            <person name="Martin F.M."/>
        </authorList>
    </citation>
    <scope>NUCLEOTIDE SEQUENCE [LARGE SCALE GENOMIC DNA]</scope>
    <source>
        <strain evidence="2 3">Tbo3840</strain>
    </source>
</reference>